<gene>
    <name evidence="3" type="ORF">HYH03_010752</name>
</gene>
<name>A0A835XVC4_9CHLO</name>
<accession>A0A835XVC4</accession>
<dbReference type="PANTHER" id="PTHR13037">
    <property type="entry name" value="FORMIN"/>
    <property type="match status" value="1"/>
</dbReference>
<feature type="compositionally biased region" description="Pro residues" evidence="2">
    <location>
        <begin position="1349"/>
        <end position="1360"/>
    </location>
</feature>
<dbReference type="Proteomes" id="UP000612055">
    <property type="component" value="Unassembled WGS sequence"/>
</dbReference>
<evidence type="ECO:0000313" key="3">
    <source>
        <dbReference type="EMBL" id="KAG2490831.1"/>
    </source>
</evidence>
<feature type="region of interest" description="Disordered" evidence="2">
    <location>
        <begin position="58"/>
        <end position="80"/>
    </location>
</feature>
<feature type="compositionally biased region" description="Low complexity" evidence="2">
    <location>
        <begin position="1158"/>
        <end position="1172"/>
    </location>
</feature>
<keyword evidence="4" id="KW-1185">Reference proteome</keyword>
<feature type="compositionally biased region" description="Low complexity" evidence="2">
    <location>
        <begin position="164"/>
        <end position="183"/>
    </location>
</feature>
<comment type="caution">
    <text evidence="3">The sequence shown here is derived from an EMBL/GenBank/DDBJ whole genome shotgun (WGS) entry which is preliminary data.</text>
</comment>
<feature type="region of interest" description="Disordered" evidence="2">
    <location>
        <begin position="1658"/>
        <end position="1702"/>
    </location>
</feature>
<feature type="compositionally biased region" description="Pro residues" evidence="2">
    <location>
        <begin position="349"/>
        <end position="363"/>
    </location>
</feature>
<feature type="compositionally biased region" description="Low complexity" evidence="2">
    <location>
        <begin position="1019"/>
        <end position="1033"/>
    </location>
</feature>
<feature type="region of interest" description="Disordered" evidence="2">
    <location>
        <begin position="341"/>
        <end position="397"/>
    </location>
</feature>
<feature type="compositionally biased region" description="Gly residues" evidence="2">
    <location>
        <begin position="184"/>
        <end position="196"/>
    </location>
</feature>
<dbReference type="OrthoDB" id="552364at2759"/>
<feature type="region of interest" description="Disordered" evidence="2">
    <location>
        <begin position="1006"/>
        <end position="1036"/>
    </location>
</feature>
<feature type="compositionally biased region" description="Pro residues" evidence="2">
    <location>
        <begin position="450"/>
        <end position="462"/>
    </location>
</feature>
<evidence type="ECO:0000256" key="1">
    <source>
        <dbReference type="ARBA" id="ARBA00022581"/>
    </source>
</evidence>
<feature type="compositionally biased region" description="Low complexity" evidence="2">
    <location>
        <begin position="364"/>
        <end position="385"/>
    </location>
</feature>
<evidence type="ECO:0000256" key="2">
    <source>
        <dbReference type="SAM" id="MobiDB-lite"/>
    </source>
</evidence>
<feature type="region of interest" description="Disordered" evidence="2">
    <location>
        <begin position="623"/>
        <end position="654"/>
    </location>
</feature>
<feature type="compositionally biased region" description="Pro residues" evidence="2">
    <location>
        <begin position="386"/>
        <end position="397"/>
    </location>
</feature>
<organism evidence="3 4">
    <name type="scientific">Edaphochlamys debaryana</name>
    <dbReference type="NCBI Taxonomy" id="47281"/>
    <lineage>
        <taxon>Eukaryota</taxon>
        <taxon>Viridiplantae</taxon>
        <taxon>Chlorophyta</taxon>
        <taxon>core chlorophytes</taxon>
        <taxon>Chlorophyceae</taxon>
        <taxon>CS clade</taxon>
        <taxon>Chlamydomonadales</taxon>
        <taxon>Chlamydomonadales incertae sedis</taxon>
        <taxon>Edaphochlamys</taxon>
    </lineage>
</organism>
<feature type="region of interest" description="Disordered" evidence="2">
    <location>
        <begin position="1150"/>
        <end position="1217"/>
    </location>
</feature>
<keyword evidence="1" id="KW-0945">Host-virus interaction</keyword>
<evidence type="ECO:0000313" key="4">
    <source>
        <dbReference type="Proteomes" id="UP000612055"/>
    </source>
</evidence>
<feature type="compositionally biased region" description="Low complexity" evidence="2">
    <location>
        <begin position="58"/>
        <end position="76"/>
    </location>
</feature>
<dbReference type="PANTHER" id="PTHR13037:SF24">
    <property type="entry name" value="POLYCOMB PROTEIN PCL-RELATED"/>
    <property type="match status" value="1"/>
</dbReference>
<feature type="region of interest" description="Disordered" evidence="2">
    <location>
        <begin position="450"/>
        <end position="469"/>
    </location>
</feature>
<evidence type="ECO:0008006" key="5">
    <source>
        <dbReference type="Google" id="ProtNLM"/>
    </source>
</evidence>
<dbReference type="EMBL" id="JAEHOE010000058">
    <property type="protein sequence ID" value="KAG2490831.1"/>
    <property type="molecule type" value="Genomic_DNA"/>
</dbReference>
<feature type="region of interest" description="Disordered" evidence="2">
    <location>
        <begin position="1"/>
        <end position="20"/>
    </location>
</feature>
<feature type="region of interest" description="Disordered" evidence="2">
    <location>
        <begin position="160"/>
        <end position="196"/>
    </location>
</feature>
<proteinExistence type="predicted"/>
<feature type="compositionally biased region" description="Gly residues" evidence="2">
    <location>
        <begin position="1661"/>
        <end position="1671"/>
    </location>
</feature>
<reference evidence="3" key="1">
    <citation type="journal article" date="2020" name="bioRxiv">
        <title>Comparative genomics of Chlamydomonas.</title>
        <authorList>
            <person name="Craig R.J."/>
            <person name="Hasan A.R."/>
            <person name="Ness R.W."/>
            <person name="Keightley P.D."/>
        </authorList>
    </citation>
    <scope>NUCLEOTIDE SEQUENCE</scope>
    <source>
        <strain evidence="3">CCAP 11/70</strain>
    </source>
</reference>
<sequence>MAGGSEAVAHSSVSWGRSRPNLAPASALAAAEAQGAQAISKDTCLRELAAMAPAPAASPFRVRPSAPAPGSRAGAATDGGRPDLAALLRGLRLHCQAGALELGELCTVSRQLLALGLRAGEEGRRSWAPHGSAVASPAAAPAAAELRPLLAALAESAAEHLEAGAEPGPEVEAEARAGPNNSGSGNGSSNGGGSDAGDGAVLLHNLAKLGADVAPSSRLAEAVAAAGLAQGLAAALAPRALQDLVWALGKLGPAARRLPAVRQLVRQLERRLAEPGLLHGMNSVGLSMLVYGMGKIGLPYSAPLAAAAVCGAVAAAVAAPECPPQAVSNMAWGLARSLGGGVRDTDMPAAPPPPPPPGPPRPPVASAARTGAAPTAAGPAALTRPRPGPGRPPLPSLPPPAVGIAAAAAAAALAAAATPLLSAGALKPREAANLLGGLAALAILPTPPAPPPSSPYLQPPSPYTTASAPPTTAASALPWIAPLLAASTAYVASRVDELGPQDVAELLYTYGTFAAAADASCAAAAAASGAVQRGYGSGGQERSELAWMAAAALGADGGSAQAGGGAGAGDWGRALARLEARLVHTLPRAAPYQVATAVWAFGHLAQHHRPSQLLEALEGALAGPAEAHTGPGPHRGPTARANSSPRPDGGAAWGEAWADALPGSQLARMAWGLARLRWEPRAGALQGLSAAAGRRAADMDPHALLLTLASLAALRCPRHASADALAARLGPHLPSLEPPRLALALWAAGRLVEAAGGEVGHDMALLRMLSSARGPLVACLPRMGPRGVAMAAWAFDAAGANPGEAVLGAVWERAAAAAPRMGGRGLAMLAGAMARFRCRNPRALAALVAAAKARMAAAIGAAGVGGRAAALGGEEVGVWMSGLVCGLGRLGVRDPEVLEVACRLVPPLLAGGRLGPREAVPLMWGLAAMSRCDGVGSAAAAAAFDADAAGLAVPPGGAGSGGSVAAAFGGGCPPEVVLALASVVEQALGEDVLEAAAARSSATVAAASVRSSRPHPSRQGQAQAETQAQAQAQPRPKPGMDAGLLCMYVFACVGLRHRPRPVLLQAACALLLPRLRALSSHTLCELAWSLAVLLPPPPGAPSAADTMLPTLAARGAAAAELEGAVAAGDEALWAAVAQLCDPAQRRRKALRKSGGRAAGRAANGGASADAGAGLTGEEEAGSVGTAVEPTAPTEAVEGDGRGRASLPQPRRYGAPEGPTVAATVAAGVAVTTEAAAPPAWPGQVRLSLPERLFRLATLPQGRRQRRRMRDAEVVAELEAAAEGVGEAAVNQAVAAAPAATQEAGKAKAKQALAQTDAASPAAAKAAVAAAKPSPKQDGAKQPSAAPHQASPPAPQHPPTPLAKSVAPIYPALTTATTTTTAAAAPPRLAASRRLLAAALAALGRRLCLQRSELLSLASLVRVTWAMAVTRMYAPRIFRYCAARAISASTAPLERRPALLRALVEARGLIARERPSAWRRLSLLRRWRRRQAAGARWRLSAAELLAAAPPGMARAVLRCQAALEAAADDANLPLTWHTTYDGVRHGVVRLGPRTAYALLLVPPWEKALASSAPGAAPALPSRSLLAGAEVSLRLMRLRGWAATVIDVEGWLAAPPAVRKAQMVELYGIMMAEAKERAAAAAAARAAAIAAGAAPEAVAVRGGNRGGGSGKGKPQGVAKGKGKVLASGKGKKQGAMHQAGGKQK</sequence>
<protein>
    <recommendedName>
        <fullName evidence="5">RAP domain-containing protein</fullName>
    </recommendedName>
</protein>
<feature type="region of interest" description="Disordered" evidence="2">
    <location>
        <begin position="1324"/>
        <end position="1363"/>
    </location>
</feature>